<keyword evidence="3" id="KW-1185">Reference proteome</keyword>
<sequence length="516" mass="58006">MELIKDIIKIDSRVDFGKYQTFIESETVVPDVKSDVYEIVDTQGYIALSKIEVSDGKLICRGSFNYNVMYIADDKSTLSNVCGKIDINEVVEKDNIVQDMEYMLYPEVEHVDCTILNERKIRVGALMNIKGSLFEKQRLDIVKDVAQVECIQKHRKEIVYQDIIGIEKTESVIRDTIAISSAEVAAIINITPVVKVKESRIADNKVIIGGVLEISPLACTCEGDIVELDKVGIDFTQFIEVPGAFDGMKEETLLNIGDFNYNFRDNSESNTAMLEIECTVCCKVKVTDEVTREVLQDAYSPQKIVKFDHRLISLNKSLYSASENFTVRETLGTGDDNIQVKDIVSVCTSISIENAYVEGNKSIIQGIIKAVILFVPVEGEKMIYKLSEEIPFENDVAIENLSETCSIFNTVCIDKVEADLNRDEIDLVIKVKRFTEAIDKKSESFIIKGEDQGEYDLSTAPSIIVYICKDGDNLWDIAKKYNTTEEEIADVNEIKMDEPIKPGKCLILQKKVTTID</sequence>
<dbReference type="RefSeq" id="WP_039680013.1">
    <property type="nucleotide sequence ID" value="NZ_JWHR01000099.1"/>
</dbReference>
<protein>
    <submittedName>
        <fullName evidence="2">Peptidoglycan-binding protein</fullName>
    </submittedName>
</protein>
<comment type="caution">
    <text evidence="2">The sequence shown here is derived from an EMBL/GenBank/DDBJ whole genome shotgun (WGS) entry which is preliminary data.</text>
</comment>
<proteinExistence type="predicted"/>
<evidence type="ECO:0000313" key="3">
    <source>
        <dbReference type="Proteomes" id="UP000031189"/>
    </source>
</evidence>
<dbReference type="Pfam" id="PF12673">
    <property type="entry name" value="SipL"/>
    <property type="match status" value="3"/>
</dbReference>
<dbReference type="PROSITE" id="PS51782">
    <property type="entry name" value="LYSM"/>
    <property type="match status" value="1"/>
</dbReference>
<dbReference type="Pfam" id="PF01476">
    <property type="entry name" value="LysM"/>
    <property type="match status" value="1"/>
</dbReference>
<dbReference type="SMART" id="SM00257">
    <property type="entry name" value="LysM"/>
    <property type="match status" value="1"/>
</dbReference>
<dbReference type="InterPro" id="IPR036779">
    <property type="entry name" value="LysM_dom_sf"/>
</dbReference>
<dbReference type="InterPro" id="IPR018392">
    <property type="entry name" value="LysM"/>
</dbReference>
<dbReference type="Gene3D" id="3.10.350.10">
    <property type="entry name" value="LysM domain"/>
    <property type="match status" value="1"/>
</dbReference>
<dbReference type="SUPFAM" id="SSF54106">
    <property type="entry name" value="LysM domain"/>
    <property type="match status" value="1"/>
</dbReference>
<dbReference type="EMBL" id="JWHR01000099">
    <property type="protein sequence ID" value="KHS56938.1"/>
    <property type="molecule type" value="Genomic_DNA"/>
</dbReference>
<evidence type="ECO:0000313" key="2">
    <source>
        <dbReference type="EMBL" id="KHS56938.1"/>
    </source>
</evidence>
<dbReference type="AlphaFoldDB" id="A0A0B3VVS0"/>
<name>A0A0B3VVS0_9FIRM</name>
<evidence type="ECO:0000259" key="1">
    <source>
        <dbReference type="PROSITE" id="PS51782"/>
    </source>
</evidence>
<dbReference type="OrthoDB" id="9779340at2"/>
<dbReference type="CDD" id="cd00118">
    <property type="entry name" value="LysM"/>
    <property type="match status" value="1"/>
</dbReference>
<dbReference type="InterPro" id="IPR024300">
    <property type="entry name" value="SipL_SPOCS_dom"/>
</dbReference>
<gene>
    <name evidence="2" type="ORF">QX51_11300</name>
</gene>
<accession>A0A0B3VVS0</accession>
<organism evidence="2 3">
    <name type="scientific">Terrisporobacter othiniensis</name>
    <dbReference type="NCBI Taxonomy" id="1577792"/>
    <lineage>
        <taxon>Bacteria</taxon>
        <taxon>Bacillati</taxon>
        <taxon>Bacillota</taxon>
        <taxon>Clostridia</taxon>
        <taxon>Peptostreptococcales</taxon>
        <taxon>Peptostreptococcaceae</taxon>
        <taxon>Terrisporobacter</taxon>
    </lineage>
</organism>
<feature type="domain" description="LysM" evidence="1">
    <location>
        <begin position="464"/>
        <end position="508"/>
    </location>
</feature>
<dbReference type="Proteomes" id="UP000031189">
    <property type="component" value="Unassembled WGS sequence"/>
</dbReference>
<reference evidence="2 3" key="1">
    <citation type="submission" date="2014-12" db="EMBL/GenBank/DDBJ databases">
        <title>Draft genome sequence of Terrisporobacter sp. 08-306576, isolated from the blood culture of a bacteremia patient.</title>
        <authorList>
            <person name="Lund L.C."/>
            <person name="Sydenham T.V."/>
            <person name="Hogh S.V."/>
            <person name="Skov M.N."/>
            <person name="Kemp M."/>
            <person name="Justesen U.S."/>
        </authorList>
    </citation>
    <scope>NUCLEOTIDE SEQUENCE [LARGE SCALE GENOMIC DNA]</scope>
    <source>
        <strain evidence="2 3">08-306576</strain>
    </source>
</reference>
<dbReference type="STRING" id="1577792.QX51_11300"/>